<dbReference type="Proteomes" id="UP001596620">
    <property type="component" value="Unassembled WGS sequence"/>
</dbReference>
<dbReference type="InterPro" id="IPR023346">
    <property type="entry name" value="Lysozyme-like_dom_sf"/>
</dbReference>
<dbReference type="Pfam" id="PF13702">
    <property type="entry name" value="Lysozyme_like"/>
    <property type="match status" value="1"/>
</dbReference>
<dbReference type="CDD" id="cd16891">
    <property type="entry name" value="CwlT-like"/>
    <property type="match status" value="1"/>
</dbReference>
<gene>
    <name evidence="2" type="ORF">ACFQU8_12050</name>
</gene>
<evidence type="ECO:0000313" key="3">
    <source>
        <dbReference type="Proteomes" id="UP001596620"/>
    </source>
</evidence>
<proteinExistence type="predicted"/>
<protein>
    <submittedName>
        <fullName evidence="2">Lysozyme family protein</fullName>
    </submittedName>
</protein>
<keyword evidence="3" id="KW-1185">Reference proteome</keyword>
<dbReference type="RefSeq" id="WP_382360509.1">
    <property type="nucleotide sequence ID" value="NZ_JBHTGR010000056.1"/>
</dbReference>
<dbReference type="SUPFAM" id="SSF53955">
    <property type="entry name" value="Lysozyme-like"/>
    <property type="match status" value="1"/>
</dbReference>
<dbReference type="EMBL" id="JBHTGR010000056">
    <property type="protein sequence ID" value="MFC7747921.1"/>
    <property type="molecule type" value="Genomic_DNA"/>
</dbReference>
<reference evidence="3" key="1">
    <citation type="journal article" date="2019" name="Int. J. Syst. Evol. Microbiol.">
        <title>The Global Catalogue of Microorganisms (GCM) 10K type strain sequencing project: providing services to taxonomists for standard genome sequencing and annotation.</title>
        <authorList>
            <consortium name="The Broad Institute Genomics Platform"/>
            <consortium name="The Broad Institute Genome Sequencing Center for Infectious Disease"/>
            <person name="Wu L."/>
            <person name="Ma J."/>
        </authorList>
    </citation>
    <scope>NUCLEOTIDE SEQUENCE [LARGE SCALE GENOMIC DNA]</scope>
    <source>
        <strain evidence="3">JCM 30234</strain>
    </source>
</reference>
<feature type="domain" description="CwlT-like lysozyme" evidence="1">
    <location>
        <begin position="47"/>
        <end position="198"/>
    </location>
</feature>
<dbReference type="Gene3D" id="1.10.530.10">
    <property type="match status" value="1"/>
</dbReference>
<comment type="caution">
    <text evidence="2">The sequence shown here is derived from an EMBL/GenBank/DDBJ whole genome shotgun (WGS) entry which is preliminary data.</text>
</comment>
<dbReference type="InterPro" id="IPR047194">
    <property type="entry name" value="CwlT-like_lysozyme"/>
</dbReference>
<accession>A0ABW2UZB3</accession>
<evidence type="ECO:0000313" key="2">
    <source>
        <dbReference type="EMBL" id="MFC7747921.1"/>
    </source>
</evidence>
<evidence type="ECO:0000259" key="1">
    <source>
        <dbReference type="Pfam" id="PF13702"/>
    </source>
</evidence>
<name>A0ABW2UZB3_9BACI</name>
<organism evidence="2 3">
    <name type="scientific">Lentibacillus kimchii</name>
    <dbReference type="NCBI Taxonomy" id="1542911"/>
    <lineage>
        <taxon>Bacteria</taxon>
        <taxon>Bacillati</taxon>
        <taxon>Bacillota</taxon>
        <taxon>Bacilli</taxon>
        <taxon>Bacillales</taxon>
        <taxon>Bacillaceae</taxon>
        <taxon>Lentibacillus</taxon>
    </lineage>
</organism>
<sequence length="205" mass="23014">MKRTLKRKMKRLVISALVLGGLAFLFVIMATDWQPDEINWNTTTVSNQVLDYQPLIRKYANKYGVAEHINVLMAMMMQESGGRGDDPMQSSESLCGSRGCIDDPEKSVQQGVHYFAEALDKADGDLKLAVQSYNFGQGFIDYVNAHSGTFTQEAAVDFSQEMYADADNQSNYRCSRRGTAKIEACYGDIYYARDVMTYTESVAKK</sequence>